<feature type="transmembrane region" description="Helical" evidence="1">
    <location>
        <begin position="213"/>
        <end position="234"/>
    </location>
</feature>
<keyword evidence="1" id="KW-1133">Transmembrane helix</keyword>
<dbReference type="EMBL" id="CP003415">
    <property type="protein sequence ID" value="AFI90772.1"/>
    <property type="molecule type" value="Genomic_DNA"/>
</dbReference>
<dbReference type="AlphaFoldDB" id="A0A0H3IA29"/>
<evidence type="ECO:0000313" key="3">
    <source>
        <dbReference type="Proteomes" id="UP000008044"/>
    </source>
</evidence>
<gene>
    <name evidence="2" type="ordered locus">W5S_2687</name>
</gene>
<dbReference type="Proteomes" id="UP000008044">
    <property type="component" value="Chromosome"/>
</dbReference>
<evidence type="ECO:0000313" key="2">
    <source>
        <dbReference type="EMBL" id="AFI90772.1"/>
    </source>
</evidence>
<dbReference type="STRING" id="1905730.W5S_2687"/>
<dbReference type="HOGENOM" id="CLU_1007786_0_0_6"/>
<sequence length="277" mass="31510">MESRCNYQTGMSFPIFLSAQDDEQASVRRKAFLEQQGESCQTALERDDYQSIFMSVYGIHIDWKEGIFSLLEALSETLGEATFSAEFDYGSDIESATIDFAGGQSVFHHYSIGCDEYDMEHTRIEHLLLLGGYALRVHRESMMSDTLSFLLMPLNEWKRAEQQFGAESISAHFTPYESLCLEPEYEETTANDTSANHQKTYYAGLFYVWRARILFWCVLPVLAVFMLGALWSALTSTEPLPPSQPKGCENVEKVHSKLRPEVAEPLKARMRKSLGCQ</sequence>
<proteinExistence type="predicted"/>
<accession>A0A0H3IA29</accession>
<protein>
    <submittedName>
        <fullName evidence="2">Membrane protein</fullName>
    </submittedName>
</protein>
<keyword evidence="1" id="KW-0812">Transmembrane</keyword>
<evidence type="ECO:0000256" key="1">
    <source>
        <dbReference type="SAM" id="Phobius"/>
    </source>
</evidence>
<dbReference type="PATRIC" id="fig|1166016.3.peg.2724"/>
<reference evidence="2 3" key="1">
    <citation type="journal article" date="2012" name="J. Bacteriol.">
        <title>Genome sequence of Pectobacterium sp. strain SCC3193.</title>
        <authorList>
            <person name="Koskinen J.P."/>
            <person name="Laine P."/>
            <person name="Niemi O."/>
            <person name="Nykyri J."/>
            <person name="Harjunpaa H."/>
            <person name="Auvinen P."/>
            <person name="Paulin L."/>
            <person name="Pirhonen M."/>
            <person name="Palva T."/>
            <person name="Holm L."/>
        </authorList>
    </citation>
    <scope>NUCLEOTIDE SEQUENCE [LARGE SCALE GENOMIC DNA]</scope>
    <source>
        <strain evidence="2 3">SCC3193</strain>
    </source>
</reference>
<dbReference type="eggNOG" id="ENOG502ZXH1">
    <property type="taxonomic scope" value="Bacteria"/>
</dbReference>
<name>A0A0H3IA29_PECPM</name>
<keyword evidence="1" id="KW-0472">Membrane</keyword>
<organism evidence="2 3">
    <name type="scientific">Pectobacterium parmentieri</name>
    <dbReference type="NCBI Taxonomy" id="1905730"/>
    <lineage>
        <taxon>Bacteria</taxon>
        <taxon>Pseudomonadati</taxon>
        <taxon>Pseudomonadota</taxon>
        <taxon>Gammaproteobacteria</taxon>
        <taxon>Enterobacterales</taxon>
        <taxon>Pectobacteriaceae</taxon>
        <taxon>Pectobacterium</taxon>
    </lineage>
</organism>
<dbReference type="KEGG" id="pec:W5S_2687"/>